<dbReference type="EMBL" id="KV939359">
    <property type="protein sequence ID" value="PIO27913.1"/>
    <property type="molecule type" value="Genomic_DNA"/>
</dbReference>
<accession>A0A2G9RL21</accession>
<feature type="region of interest" description="Disordered" evidence="1">
    <location>
        <begin position="60"/>
        <end position="82"/>
    </location>
</feature>
<organism evidence="2 3">
    <name type="scientific">Aquarana catesbeiana</name>
    <name type="common">American bullfrog</name>
    <name type="synonym">Rana catesbeiana</name>
    <dbReference type="NCBI Taxonomy" id="8400"/>
    <lineage>
        <taxon>Eukaryota</taxon>
        <taxon>Metazoa</taxon>
        <taxon>Chordata</taxon>
        <taxon>Craniata</taxon>
        <taxon>Vertebrata</taxon>
        <taxon>Euteleostomi</taxon>
        <taxon>Amphibia</taxon>
        <taxon>Batrachia</taxon>
        <taxon>Anura</taxon>
        <taxon>Neobatrachia</taxon>
        <taxon>Ranoidea</taxon>
        <taxon>Ranidae</taxon>
        <taxon>Aquarana</taxon>
    </lineage>
</organism>
<evidence type="ECO:0000313" key="2">
    <source>
        <dbReference type="EMBL" id="PIO27913.1"/>
    </source>
</evidence>
<dbReference type="AlphaFoldDB" id="A0A2G9RL21"/>
<evidence type="ECO:0000256" key="1">
    <source>
        <dbReference type="SAM" id="MobiDB-lite"/>
    </source>
</evidence>
<feature type="region of interest" description="Disordered" evidence="1">
    <location>
        <begin position="1"/>
        <end position="22"/>
    </location>
</feature>
<feature type="region of interest" description="Disordered" evidence="1">
    <location>
        <begin position="141"/>
        <end position="208"/>
    </location>
</feature>
<feature type="compositionally biased region" description="Polar residues" evidence="1">
    <location>
        <begin position="1"/>
        <end position="13"/>
    </location>
</feature>
<feature type="non-terminal residue" evidence="2">
    <location>
        <position position="208"/>
    </location>
</feature>
<feature type="compositionally biased region" description="Low complexity" evidence="1">
    <location>
        <begin position="150"/>
        <end position="161"/>
    </location>
</feature>
<dbReference type="Proteomes" id="UP000228934">
    <property type="component" value="Unassembled WGS sequence"/>
</dbReference>
<sequence>MVQSASAKQTTSAIRHKPTQMYVSPSPMSTSVAAQYTLLPTKYSYLVSAPCTYPAFNPPASSQLPTNPQDLHPATVTSSLPQPNPPFRAAAPLTYSPAVTYRASVAKPKKKRKFFPTKIILPLTQPASTPTNLSQLEVPVPVSQPEPKVPEFQPEVPVFQPEEPEPEFQPEEPEPAFQSEEPELAFQSEEPEPAFQLKKPEPAFQPEV</sequence>
<keyword evidence="3" id="KW-1185">Reference proteome</keyword>
<protein>
    <submittedName>
        <fullName evidence="2">Uncharacterized protein</fullName>
    </submittedName>
</protein>
<proteinExistence type="predicted"/>
<gene>
    <name evidence="2" type="ORF">AB205_0015970</name>
</gene>
<feature type="compositionally biased region" description="Polar residues" evidence="1">
    <location>
        <begin position="60"/>
        <end position="81"/>
    </location>
</feature>
<reference evidence="3" key="1">
    <citation type="journal article" date="2017" name="Nat. Commun.">
        <title>The North American bullfrog draft genome provides insight into hormonal regulation of long noncoding RNA.</title>
        <authorList>
            <person name="Hammond S.A."/>
            <person name="Warren R.L."/>
            <person name="Vandervalk B.P."/>
            <person name="Kucuk E."/>
            <person name="Khan H."/>
            <person name="Gibb E.A."/>
            <person name="Pandoh P."/>
            <person name="Kirk H."/>
            <person name="Zhao Y."/>
            <person name="Jones M."/>
            <person name="Mungall A.J."/>
            <person name="Coope R."/>
            <person name="Pleasance S."/>
            <person name="Moore R.A."/>
            <person name="Holt R.A."/>
            <person name="Round J.M."/>
            <person name="Ohora S."/>
            <person name="Walle B.V."/>
            <person name="Veldhoen N."/>
            <person name="Helbing C.C."/>
            <person name="Birol I."/>
        </authorList>
    </citation>
    <scope>NUCLEOTIDE SEQUENCE [LARGE SCALE GENOMIC DNA]</scope>
</reference>
<evidence type="ECO:0000313" key="3">
    <source>
        <dbReference type="Proteomes" id="UP000228934"/>
    </source>
</evidence>
<name>A0A2G9RL21_AQUCT</name>
<feature type="compositionally biased region" description="Acidic residues" evidence="1">
    <location>
        <begin position="162"/>
        <end position="174"/>
    </location>
</feature>